<protein>
    <submittedName>
        <fullName evidence="1">Uncharacterized protein</fullName>
    </submittedName>
</protein>
<proteinExistence type="predicted"/>
<comment type="caution">
    <text evidence="1">The sequence shown here is derived from an EMBL/GenBank/DDBJ whole genome shotgun (WGS) entry which is preliminary data.</text>
</comment>
<evidence type="ECO:0000313" key="1">
    <source>
        <dbReference type="EMBL" id="GGR11535.1"/>
    </source>
</evidence>
<accession>A0A918C8S9</accession>
<dbReference type="EMBL" id="BMQL01000013">
    <property type="protein sequence ID" value="GGR11535.1"/>
    <property type="molecule type" value="Genomic_DNA"/>
</dbReference>
<keyword evidence="2" id="KW-1185">Reference proteome</keyword>
<dbReference type="AlphaFoldDB" id="A0A918C8S9"/>
<gene>
    <name evidence="1" type="ORF">GCM10008957_25580</name>
</gene>
<evidence type="ECO:0000313" key="2">
    <source>
        <dbReference type="Proteomes" id="UP000603865"/>
    </source>
</evidence>
<dbReference type="Proteomes" id="UP000603865">
    <property type="component" value="Unassembled WGS sequence"/>
</dbReference>
<reference evidence="1" key="1">
    <citation type="journal article" date="2014" name="Int. J. Syst. Evol. Microbiol.">
        <title>Complete genome sequence of Corynebacterium casei LMG S-19264T (=DSM 44701T), isolated from a smear-ripened cheese.</title>
        <authorList>
            <consortium name="US DOE Joint Genome Institute (JGI-PGF)"/>
            <person name="Walter F."/>
            <person name="Albersmeier A."/>
            <person name="Kalinowski J."/>
            <person name="Ruckert C."/>
        </authorList>
    </citation>
    <scope>NUCLEOTIDE SEQUENCE</scope>
    <source>
        <strain evidence="1">JCM 31311</strain>
    </source>
</reference>
<reference evidence="1" key="2">
    <citation type="submission" date="2020-09" db="EMBL/GenBank/DDBJ databases">
        <authorList>
            <person name="Sun Q."/>
            <person name="Ohkuma M."/>
        </authorList>
    </citation>
    <scope>NUCLEOTIDE SEQUENCE</scope>
    <source>
        <strain evidence="1">JCM 31311</strain>
    </source>
</reference>
<organism evidence="1 2">
    <name type="scientific">Deinococcus ruber</name>
    <dbReference type="NCBI Taxonomy" id="1848197"/>
    <lineage>
        <taxon>Bacteria</taxon>
        <taxon>Thermotogati</taxon>
        <taxon>Deinococcota</taxon>
        <taxon>Deinococci</taxon>
        <taxon>Deinococcales</taxon>
        <taxon>Deinococcaceae</taxon>
        <taxon>Deinococcus</taxon>
    </lineage>
</organism>
<sequence length="88" mass="10071">MPHAAPTLATQDTLHRHIPPFVLYHAADGCILHGLWAGWDVTEVAQTVIRQWSEAGHFGLARAQVRRPWWRLWRATDVLIIEVLEVDV</sequence>
<name>A0A918C8S9_9DEIO</name>